<dbReference type="Gene3D" id="1.25.40.10">
    <property type="entry name" value="Tetratricopeptide repeat domain"/>
    <property type="match status" value="1"/>
</dbReference>
<evidence type="ECO:0000256" key="5">
    <source>
        <dbReference type="ARBA" id="ARBA00022771"/>
    </source>
</evidence>
<feature type="domain" description="MYND-type" evidence="13">
    <location>
        <begin position="307"/>
        <end position="347"/>
    </location>
</feature>
<evidence type="ECO:0000256" key="8">
    <source>
        <dbReference type="ARBA" id="ARBA00093635"/>
    </source>
</evidence>
<dbReference type="SUPFAM" id="SSF144232">
    <property type="entry name" value="HIT/MYND zinc finger-like"/>
    <property type="match status" value="1"/>
</dbReference>
<dbReference type="Gene3D" id="6.10.140.2220">
    <property type="match status" value="1"/>
</dbReference>
<dbReference type="GO" id="GO:0008170">
    <property type="term" value="F:N-methyltransferase activity"/>
    <property type="evidence" value="ECO:0007669"/>
    <property type="project" value="UniProtKB-ARBA"/>
</dbReference>
<dbReference type="PROSITE" id="PS50280">
    <property type="entry name" value="SET"/>
    <property type="match status" value="1"/>
</dbReference>
<reference evidence="14 15" key="1">
    <citation type="submission" date="2015-04" db="EMBL/GenBank/DDBJ databases">
        <title>Lasius niger genome sequencing.</title>
        <authorList>
            <person name="Konorov E.A."/>
            <person name="Nikitin M.A."/>
            <person name="Kirill M.V."/>
            <person name="Chang P."/>
        </authorList>
    </citation>
    <scope>NUCLEOTIDE SEQUENCE [LARGE SCALE GENOMIC DNA]</scope>
    <source>
        <tissue evidence="14">Whole</tissue>
    </source>
</reference>
<keyword evidence="2" id="KW-0808">Transferase</keyword>
<dbReference type="GO" id="GO:0008276">
    <property type="term" value="F:protein methyltransferase activity"/>
    <property type="evidence" value="ECO:0007669"/>
    <property type="project" value="UniProtKB-ARBA"/>
</dbReference>
<protein>
    <recommendedName>
        <fullName evidence="8">Protein-lysine N-methyltransferase SMYD4</fullName>
    </recommendedName>
    <alternativeName>
        <fullName evidence="9">SET and MYND domain-containing protein 4</fullName>
    </alternativeName>
</protein>
<keyword evidence="1" id="KW-0489">Methyltransferase</keyword>
<dbReference type="InterPro" id="IPR002893">
    <property type="entry name" value="Znf_MYND"/>
</dbReference>
<evidence type="ECO:0000256" key="11">
    <source>
        <dbReference type="SAM" id="MobiDB-lite"/>
    </source>
</evidence>
<dbReference type="PROSITE" id="PS50865">
    <property type="entry name" value="ZF_MYND_2"/>
    <property type="match status" value="1"/>
</dbReference>
<organism evidence="14 15">
    <name type="scientific">Lasius niger</name>
    <name type="common">Black garden ant</name>
    <dbReference type="NCBI Taxonomy" id="67767"/>
    <lineage>
        <taxon>Eukaryota</taxon>
        <taxon>Metazoa</taxon>
        <taxon>Ecdysozoa</taxon>
        <taxon>Arthropoda</taxon>
        <taxon>Hexapoda</taxon>
        <taxon>Insecta</taxon>
        <taxon>Pterygota</taxon>
        <taxon>Neoptera</taxon>
        <taxon>Endopterygota</taxon>
        <taxon>Hymenoptera</taxon>
        <taxon>Apocrita</taxon>
        <taxon>Aculeata</taxon>
        <taxon>Formicoidea</taxon>
        <taxon>Formicidae</taxon>
        <taxon>Formicinae</taxon>
        <taxon>Lasius</taxon>
        <taxon>Lasius</taxon>
    </lineage>
</organism>
<keyword evidence="4" id="KW-0479">Metal-binding</keyword>
<gene>
    <name evidence="14" type="ORF">RF55_3658</name>
</gene>
<dbReference type="GO" id="GO:0005634">
    <property type="term" value="C:nucleus"/>
    <property type="evidence" value="ECO:0007669"/>
    <property type="project" value="TreeGrafter"/>
</dbReference>
<proteinExistence type="predicted"/>
<dbReference type="InterPro" id="IPR046341">
    <property type="entry name" value="SET_dom_sf"/>
</dbReference>
<dbReference type="GO" id="GO:0042826">
    <property type="term" value="F:histone deacetylase binding"/>
    <property type="evidence" value="ECO:0007669"/>
    <property type="project" value="TreeGrafter"/>
</dbReference>
<evidence type="ECO:0000259" key="12">
    <source>
        <dbReference type="PROSITE" id="PS50280"/>
    </source>
</evidence>
<dbReference type="SMART" id="SM00028">
    <property type="entry name" value="TPR"/>
    <property type="match status" value="4"/>
</dbReference>
<comment type="caution">
    <text evidence="14">The sequence shown here is derived from an EMBL/GenBank/DDBJ whole genome shotgun (WGS) entry which is preliminary data.</text>
</comment>
<dbReference type="SUPFAM" id="SSF82199">
    <property type="entry name" value="SET domain"/>
    <property type="match status" value="1"/>
</dbReference>
<dbReference type="Gene3D" id="2.170.270.10">
    <property type="entry name" value="SET domain"/>
    <property type="match status" value="1"/>
</dbReference>
<dbReference type="AlphaFoldDB" id="A0A0J7L0U2"/>
<dbReference type="CDD" id="cd10536">
    <property type="entry name" value="SET_SMYD4"/>
    <property type="match status" value="1"/>
</dbReference>
<dbReference type="Proteomes" id="UP000036403">
    <property type="component" value="Unassembled WGS sequence"/>
</dbReference>
<evidence type="ECO:0000313" key="15">
    <source>
        <dbReference type="Proteomes" id="UP000036403"/>
    </source>
</evidence>
<dbReference type="InterPro" id="IPR019734">
    <property type="entry name" value="TPR_rpt"/>
</dbReference>
<evidence type="ECO:0000256" key="2">
    <source>
        <dbReference type="ARBA" id="ARBA00022679"/>
    </source>
</evidence>
<feature type="region of interest" description="Disordered" evidence="11">
    <location>
        <begin position="221"/>
        <end position="244"/>
    </location>
</feature>
<dbReference type="PaxDb" id="67767-A0A0J7L0U2"/>
<evidence type="ECO:0000256" key="6">
    <source>
        <dbReference type="ARBA" id="ARBA00022833"/>
    </source>
</evidence>
<dbReference type="PANTHER" id="PTHR46165">
    <property type="entry name" value="SET AND MYND DOMAIN-CONTAINING PROTEIN 4"/>
    <property type="match status" value="1"/>
</dbReference>
<evidence type="ECO:0000256" key="1">
    <source>
        <dbReference type="ARBA" id="ARBA00022603"/>
    </source>
</evidence>
<dbReference type="InterPro" id="IPR052097">
    <property type="entry name" value="SET-MYND_domain_protein"/>
</dbReference>
<evidence type="ECO:0000256" key="3">
    <source>
        <dbReference type="ARBA" id="ARBA00022691"/>
    </source>
</evidence>
<dbReference type="GO" id="GO:0008757">
    <property type="term" value="F:S-adenosylmethionine-dependent methyltransferase activity"/>
    <property type="evidence" value="ECO:0007669"/>
    <property type="project" value="UniProtKB-ARBA"/>
</dbReference>
<sequence length="698" mass="79165">MSERELEPEIGGFFRSNLLAVQKAIRQQDFRKFAALESNAERVAFVLSYPEAHQLSLDVERPMIKDSSGAIRLKETGNKLFGCGEFAKALETYSNAVLLASLTVIISIDRERRCKCLELSVILANRSATLYHLELHEHALEDIEEASRLGYPKNLFYKLEERRARCLLALKRHDEAVEAFRRALRTLDDARIPLERKQKFEMDIRMMLAVIDKGKRLNETVPKNLPRVNGKQSLSSQRPEENRGKFIPEKQRNPRYPACSNAVEIKNSGGDVGRHAVATRKITPGEVLIVERPHCAFLLAENKLTHCNLCFTRIFVPIPAACHTCSCVAYCSRRCRDADAQVHLRECKLLPILWHSKASVTCFLALRAITQKSFEEIMKLKDQFVDSGSALNISAKNPYRGDDYMTFYNLVTHEDKRLPEDIFHRAYMAAWLFRLLRTGEYLPESVKTADTADSRLSDEELFIAELLLHNLQLLQFNSHEISELVRPKGEKTLAKAKSIFIAGGVYPTVAMLNHSCNPGVIRYFIGTTIVVRAVRTIRAGEEISENYGPIFTTTPENERKRKLRVQYWFDCNCEACLGHWPLLEELDPTILRFKCETGLSCGNVLLVKSDTNEFMIGCAKCGKSTNILKGLKALQDTDALFKIASTNLQEGQNELALRPYLEILKLLDETLALPIRDYHLCQQGVRLCALALGNTARI</sequence>
<name>A0A0J7L0U2_LASNI</name>
<evidence type="ECO:0000256" key="9">
    <source>
        <dbReference type="ARBA" id="ARBA00093680"/>
    </source>
</evidence>
<dbReference type="InterPro" id="IPR044421">
    <property type="entry name" value="SMYD4_SET"/>
</dbReference>
<dbReference type="STRING" id="67767.A0A0J7L0U2"/>
<dbReference type="SUPFAM" id="SSF48452">
    <property type="entry name" value="TPR-like"/>
    <property type="match status" value="1"/>
</dbReference>
<dbReference type="GO" id="GO:0005737">
    <property type="term" value="C:cytoplasm"/>
    <property type="evidence" value="ECO:0007669"/>
    <property type="project" value="TreeGrafter"/>
</dbReference>
<dbReference type="GO" id="GO:0042051">
    <property type="term" value="P:compound eye photoreceptor development"/>
    <property type="evidence" value="ECO:0007669"/>
    <property type="project" value="TreeGrafter"/>
</dbReference>
<feature type="domain" description="SET" evidence="12">
    <location>
        <begin position="261"/>
        <end position="548"/>
    </location>
</feature>
<dbReference type="InterPro" id="IPR001214">
    <property type="entry name" value="SET_dom"/>
</dbReference>
<keyword evidence="15" id="KW-1185">Reference proteome</keyword>
<dbReference type="Pfam" id="PF00856">
    <property type="entry name" value="SET"/>
    <property type="match status" value="1"/>
</dbReference>
<dbReference type="Gene3D" id="1.10.220.160">
    <property type="match status" value="1"/>
</dbReference>
<evidence type="ECO:0000256" key="4">
    <source>
        <dbReference type="ARBA" id="ARBA00022723"/>
    </source>
</evidence>
<dbReference type="GO" id="GO:0032259">
    <property type="term" value="P:methylation"/>
    <property type="evidence" value="ECO:0007669"/>
    <property type="project" value="UniProtKB-KW"/>
</dbReference>
<accession>A0A0J7L0U2</accession>
<evidence type="ECO:0000256" key="7">
    <source>
        <dbReference type="ARBA" id="ARBA00093423"/>
    </source>
</evidence>
<keyword evidence="5 10" id="KW-0863">Zinc-finger</keyword>
<dbReference type="GO" id="GO:0008270">
    <property type="term" value="F:zinc ion binding"/>
    <property type="evidence" value="ECO:0007669"/>
    <property type="project" value="UniProtKB-KW"/>
</dbReference>
<comment type="function">
    <text evidence="7">Protein-lysine N-methyltransferase. Monomethylates PRMT5, modulating its transcriptional activity. May also act as a histone methyltransferase. Plays a critical role in cardiac development. Acts as a key epigenetic regulator of gene expression during cardiac development via its dual activities as a methyltransferase and negative regulator of HDAC1.</text>
</comment>
<dbReference type="PANTHER" id="PTHR46165:SF7">
    <property type="entry name" value="SET AND MYND DOMAIN-CONTAINING PROTEIN 4"/>
    <property type="match status" value="1"/>
</dbReference>
<dbReference type="OrthoDB" id="1028014at2759"/>
<evidence type="ECO:0000259" key="13">
    <source>
        <dbReference type="PROSITE" id="PS50865"/>
    </source>
</evidence>
<evidence type="ECO:0000313" key="14">
    <source>
        <dbReference type="EMBL" id="KMQ96084.1"/>
    </source>
</evidence>
<dbReference type="EMBL" id="LBMM01001562">
    <property type="protein sequence ID" value="KMQ96084.1"/>
    <property type="molecule type" value="Genomic_DNA"/>
</dbReference>
<keyword evidence="3" id="KW-0949">S-adenosyl-L-methionine</keyword>
<keyword evidence="6" id="KW-0862">Zinc</keyword>
<evidence type="ECO:0000256" key="10">
    <source>
        <dbReference type="PROSITE-ProRule" id="PRU00134"/>
    </source>
</evidence>
<dbReference type="InterPro" id="IPR011990">
    <property type="entry name" value="TPR-like_helical_dom_sf"/>
</dbReference>